<dbReference type="InterPro" id="IPR009057">
    <property type="entry name" value="Homeodomain-like_sf"/>
</dbReference>
<reference evidence="2" key="1">
    <citation type="submission" date="2020-08" db="EMBL/GenBank/DDBJ databases">
        <title>Multicomponent nature underlies the extraordinary mechanical properties of spider dragline silk.</title>
        <authorList>
            <person name="Kono N."/>
            <person name="Nakamura H."/>
            <person name="Mori M."/>
            <person name="Yoshida Y."/>
            <person name="Ohtoshi R."/>
            <person name="Malay A.D."/>
            <person name="Moran D.A.P."/>
            <person name="Tomita M."/>
            <person name="Numata K."/>
            <person name="Arakawa K."/>
        </authorList>
    </citation>
    <scope>NUCLEOTIDE SEQUENCE</scope>
</reference>
<dbReference type="Proteomes" id="UP000887159">
    <property type="component" value="Unassembled WGS sequence"/>
</dbReference>
<accession>A0A8X6RG04</accession>
<organism evidence="2 3">
    <name type="scientific">Trichonephila clavipes</name>
    <name type="common">Golden silk orbweaver</name>
    <name type="synonym">Nephila clavipes</name>
    <dbReference type="NCBI Taxonomy" id="2585209"/>
    <lineage>
        <taxon>Eukaryota</taxon>
        <taxon>Metazoa</taxon>
        <taxon>Ecdysozoa</taxon>
        <taxon>Arthropoda</taxon>
        <taxon>Chelicerata</taxon>
        <taxon>Arachnida</taxon>
        <taxon>Araneae</taxon>
        <taxon>Araneomorphae</taxon>
        <taxon>Entelegynae</taxon>
        <taxon>Araneoidea</taxon>
        <taxon>Nephilidae</taxon>
        <taxon>Trichonephila</taxon>
    </lineage>
</organism>
<evidence type="ECO:0000313" key="3">
    <source>
        <dbReference type="Proteomes" id="UP000887159"/>
    </source>
</evidence>
<evidence type="ECO:0000256" key="1">
    <source>
        <dbReference type="ARBA" id="ARBA00004123"/>
    </source>
</evidence>
<dbReference type="Gene3D" id="1.10.10.10">
    <property type="entry name" value="Winged helix-like DNA-binding domain superfamily/Winged helix DNA-binding domain"/>
    <property type="match status" value="1"/>
</dbReference>
<keyword evidence="3" id="KW-1185">Reference proteome</keyword>
<dbReference type="AlphaFoldDB" id="A0A8X6RG04"/>
<dbReference type="SUPFAM" id="SSF46689">
    <property type="entry name" value="Homeodomain-like"/>
    <property type="match status" value="1"/>
</dbReference>
<dbReference type="InterPro" id="IPR036388">
    <property type="entry name" value="WH-like_DNA-bd_sf"/>
</dbReference>
<sequence>MSKSKELNEFDCGSIVLCHPCGKSVREIADILQKPNSTMSDLIVKWKRRGSETAEKRTGRPKILGELSRRTLKKVVKQNRKSSLVEISQKFQSSLGISVSSRTVRES</sequence>
<evidence type="ECO:0000313" key="2">
    <source>
        <dbReference type="EMBL" id="GFX91864.1"/>
    </source>
</evidence>
<proteinExistence type="predicted"/>
<protein>
    <submittedName>
        <fullName evidence="2">HTH_Tnp_Tc3_2 domain-containing protein</fullName>
    </submittedName>
</protein>
<comment type="caution">
    <text evidence="2">The sequence shown here is derived from an EMBL/GenBank/DDBJ whole genome shotgun (WGS) entry which is preliminary data.</text>
</comment>
<dbReference type="GO" id="GO:0005634">
    <property type="term" value="C:nucleus"/>
    <property type="evidence" value="ECO:0007669"/>
    <property type="project" value="UniProtKB-SubCell"/>
</dbReference>
<gene>
    <name evidence="2" type="primary">GSONMT00030603001</name>
    <name evidence="2" type="ORF">TNCV_3576941</name>
</gene>
<dbReference type="EMBL" id="BMAU01021137">
    <property type="protein sequence ID" value="GFX91864.1"/>
    <property type="molecule type" value="Genomic_DNA"/>
</dbReference>
<name>A0A8X6RG04_TRICX</name>
<comment type="subcellular location">
    <subcellularLocation>
        <location evidence="1">Nucleus</location>
    </subcellularLocation>
</comment>